<gene>
    <name evidence="2" type="ORF">EDB81DRAFT_924351</name>
</gene>
<dbReference type="AlphaFoldDB" id="A0A9P9JD46"/>
<keyword evidence="3" id="KW-1185">Reference proteome</keyword>
<dbReference type="Proteomes" id="UP000738349">
    <property type="component" value="Unassembled WGS sequence"/>
</dbReference>
<accession>A0A9P9JD46</accession>
<evidence type="ECO:0000313" key="2">
    <source>
        <dbReference type="EMBL" id="KAH7161048.1"/>
    </source>
</evidence>
<feature type="region of interest" description="Disordered" evidence="1">
    <location>
        <begin position="126"/>
        <end position="153"/>
    </location>
</feature>
<dbReference type="EMBL" id="JAGMUV010000004">
    <property type="protein sequence ID" value="KAH7161048.1"/>
    <property type="molecule type" value="Genomic_DNA"/>
</dbReference>
<protein>
    <submittedName>
        <fullName evidence="2">Uncharacterized protein</fullName>
    </submittedName>
</protein>
<evidence type="ECO:0000256" key="1">
    <source>
        <dbReference type="SAM" id="MobiDB-lite"/>
    </source>
</evidence>
<dbReference type="OrthoDB" id="5273647at2759"/>
<name>A0A9P9JD46_9HYPO</name>
<sequence length="153" mass="16867">MAQNLKAGLYATFLLGMHHYDGDSHRSLHLADLKKDYVISVRTIASWTTLEANLGLLIACLPSLRPYFGRNGTKESVNKSSTSQQSSGEPKAGFALISTCSNVRNTSHLPIRHIMRYESDVELARGMSREGSSHNATIEDTPRRSEGNECTTL</sequence>
<evidence type="ECO:0000313" key="3">
    <source>
        <dbReference type="Proteomes" id="UP000738349"/>
    </source>
</evidence>
<organism evidence="2 3">
    <name type="scientific">Dactylonectria macrodidyma</name>
    <dbReference type="NCBI Taxonomy" id="307937"/>
    <lineage>
        <taxon>Eukaryota</taxon>
        <taxon>Fungi</taxon>
        <taxon>Dikarya</taxon>
        <taxon>Ascomycota</taxon>
        <taxon>Pezizomycotina</taxon>
        <taxon>Sordariomycetes</taxon>
        <taxon>Hypocreomycetidae</taxon>
        <taxon>Hypocreales</taxon>
        <taxon>Nectriaceae</taxon>
        <taxon>Dactylonectria</taxon>
    </lineage>
</organism>
<comment type="caution">
    <text evidence="2">The sequence shown here is derived from an EMBL/GenBank/DDBJ whole genome shotgun (WGS) entry which is preliminary data.</text>
</comment>
<reference evidence="2" key="1">
    <citation type="journal article" date="2021" name="Nat. Commun.">
        <title>Genetic determinants of endophytism in the Arabidopsis root mycobiome.</title>
        <authorList>
            <person name="Mesny F."/>
            <person name="Miyauchi S."/>
            <person name="Thiergart T."/>
            <person name="Pickel B."/>
            <person name="Atanasova L."/>
            <person name="Karlsson M."/>
            <person name="Huettel B."/>
            <person name="Barry K.W."/>
            <person name="Haridas S."/>
            <person name="Chen C."/>
            <person name="Bauer D."/>
            <person name="Andreopoulos W."/>
            <person name="Pangilinan J."/>
            <person name="LaButti K."/>
            <person name="Riley R."/>
            <person name="Lipzen A."/>
            <person name="Clum A."/>
            <person name="Drula E."/>
            <person name="Henrissat B."/>
            <person name="Kohler A."/>
            <person name="Grigoriev I.V."/>
            <person name="Martin F.M."/>
            <person name="Hacquard S."/>
        </authorList>
    </citation>
    <scope>NUCLEOTIDE SEQUENCE</scope>
    <source>
        <strain evidence="2">MPI-CAGE-AT-0147</strain>
    </source>
</reference>
<proteinExistence type="predicted"/>